<sequence length="197" mass="20638">MAKGFSSNRRISGVSVIMTVVILAVLVLGVIAVWGTIQDNYKQNRLNSGNATASEIADSMGMSFDDFLTYYGLSADDGVTEDSNIQETMDAMTLENMSLFYWGVELTDDVFNAFKADQGIGDDVTKDTKDADVKDKYNQYQQAQQEAAAASEAPADASAAADTADTAATDAEAAADTAAVTEVPVETAAAADAAAAE</sequence>
<protein>
    <submittedName>
        <fullName evidence="3">Uncharacterized protein</fullName>
    </submittedName>
</protein>
<reference evidence="3" key="2">
    <citation type="journal article" date="2021" name="PeerJ">
        <title>Extensive microbial diversity within the chicken gut microbiome revealed by metagenomics and culture.</title>
        <authorList>
            <person name="Gilroy R."/>
            <person name="Ravi A."/>
            <person name="Getino M."/>
            <person name="Pursley I."/>
            <person name="Horton D.L."/>
            <person name="Alikhan N.F."/>
            <person name="Baker D."/>
            <person name="Gharbi K."/>
            <person name="Hall N."/>
            <person name="Watson M."/>
            <person name="Adriaenssens E.M."/>
            <person name="Foster-Nyarko E."/>
            <person name="Jarju S."/>
            <person name="Secka A."/>
            <person name="Antonio M."/>
            <person name="Oren A."/>
            <person name="Chaudhuri R.R."/>
            <person name="La Ragione R."/>
            <person name="Hildebrand F."/>
            <person name="Pallen M.J."/>
        </authorList>
    </citation>
    <scope>NUCLEOTIDE SEQUENCE</scope>
    <source>
        <strain evidence="3">USAMLcec3-3695</strain>
    </source>
</reference>
<dbReference type="EMBL" id="DVNB01000021">
    <property type="protein sequence ID" value="HIU56510.1"/>
    <property type="molecule type" value="Genomic_DNA"/>
</dbReference>
<evidence type="ECO:0000313" key="3">
    <source>
        <dbReference type="EMBL" id="HIU56510.1"/>
    </source>
</evidence>
<evidence type="ECO:0000256" key="2">
    <source>
        <dbReference type="SAM" id="Phobius"/>
    </source>
</evidence>
<feature type="transmembrane region" description="Helical" evidence="2">
    <location>
        <begin position="12"/>
        <end position="37"/>
    </location>
</feature>
<dbReference type="Proteomes" id="UP000824109">
    <property type="component" value="Unassembled WGS sequence"/>
</dbReference>
<feature type="region of interest" description="Disordered" evidence="1">
    <location>
        <begin position="146"/>
        <end position="180"/>
    </location>
</feature>
<name>A0A9D1SDV8_9FIRM</name>
<proteinExistence type="predicted"/>
<evidence type="ECO:0000256" key="1">
    <source>
        <dbReference type="SAM" id="MobiDB-lite"/>
    </source>
</evidence>
<comment type="caution">
    <text evidence="3">The sequence shown here is derived from an EMBL/GenBank/DDBJ whole genome shotgun (WGS) entry which is preliminary data.</text>
</comment>
<keyword evidence="2" id="KW-0812">Transmembrane</keyword>
<keyword evidence="2" id="KW-0472">Membrane</keyword>
<keyword evidence="2" id="KW-1133">Transmembrane helix</keyword>
<dbReference type="AlphaFoldDB" id="A0A9D1SDV8"/>
<accession>A0A9D1SDV8</accession>
<reference evidence="3" key="1">
    <citation type="submission" date="2020-10" db="EMBL/GenBank/DDBJ databases">
        <authorList>
            <person name="Gilroy R."/>
        </authorList>
    </citation>
    <scope>NUCLEOTIDE SEQUENCE</scope>
    <source>
        <strain evidence="3">USAMLcec3-3695</strain>
    </source>
</reference>
<gene>
    <name evidence="3" type="ORF">IAA61_01690</name>
</gene>
<organism evidence="3 4">
    <name type="scientific">Candidatus Ornithomonoglobus merdipullorum</name>
    <dbReference type="NCBI Taxonomy" id="2840895"/>
    <lineage>
        <taxon>Bacteria</taxon>
        <taxon>Bacillati</taxon>
        <taxon>Bacillota</taxon>
        <taxon>Clostridia</taxon>
        <taxon>Candidatus Ornithomonoglobus</taxon>
    </lineage>
</organism>
<evidence type="ECO:0000313" key="4">
    <source>
        <dbReference type="Proteomes" id="UP000824109"/>
    </source>
</evidence>